<gene>
    <name evidence="2" type="ORF">Sradi_4557200</name>
</gene>
<evidence type="ECO:0000313" key="2">
    <source>
        <dbReference type="EMBL" id="KAL0340404.1"/>
    </source>
</evidence>
<organism evidence="2">
    <name type="scientific">Sesamum radiatum</name>
    <name type="common">Black benniseed</name>
    <dbReference type="NCBI Taxonomy" id="300843"/>
    <lineage>
        <taxon>Eukaryota</taxon>
        <taxon>Viridiplantae</taxon>
        <taxon>Streptophyta</taxon>
        <taxon>Embryophyta</taxon>
        <taxon>Tracheophyta</taxon>
        <taxon>Spermatophyta</taxon>
        <taxon>Magnoliopsida</taxon>
        <taxon>eudicotyledons</taxon>
        <taxon>Gunneridae</taxon>
        <taxon>Pentapetalae</taxon>
        <taxon>asterids</taxon>
        <taxon>lamiids</taxon>
        <taxon>Lamiales</taxon>
        <taxon>Pedaliaceae</taxon>
        <taxon>Sesamum</taxon>
    </lineage>
</organism>
<dbReference type="AlphaFoldDB" id="A0AAW2NC02"/>
<comment type="caution">
    <text evidence="2">The sequence shown here is derived from an EMBL/GenBank/DDBJ whole genome shotgun (WGS) entry which is preliminary data.</text>
</comment>
<reference evidence="2" key="2">
    <citation type="journal article" date="2024" name="Plant">
        <title>Genomic evolution and insights into agronomic trait innovations of Sesamum species.</title>
        <authorList>
            <person name="Miao H."/>
            <person name="Wang L."/>
            <person name="Qu L."/>
            <person name="Liu H."/>
            <person name="Sun Y."/>
            <person name="Le M."/>
            <person name="Wang Q."/>
            <person name="Wei S."/>
            <person name="Zheng Y."/>
            <person name="Lin W."/>
            <person name="Duan Y."/>
            <person name="Cao H."/>
            <person name="Xiong S."/>
            <person name="Wang X."/>
            <person name="Wei L."/>
            <person name="Li C."/>
            <person name="Ma Q."/>
            <person name="Ju M."/>
            <person name="Zhao R."/>
            <person name="Li G."/>
            <person name="Mu C."/>
            <person name="Tian Q."/>
            <person name="Mei H."/>
            <person name="Zhang T."/>
            <person name="Gao T."/>
            <person name="Zhang H."/>
        </authorList>
    </citation>
    <scope>NUCLEOTIDE SEQUENCE</scope>
    <source>
        <strain evidence="2">G02</strain>
    </source>
</reference>
<feature type="compositionally biased region" description="Polar residues" evidence="1">
    <location>
        <begin position="78"/>
        <end position="95"/>
    </location>
</feature>
<protein>
    <submittedName>
        <fullName evidence="2">Uncharacterized protein</fullName>
    </submittedName>
</protein>
<reference evidence="2" key="1">
    <citation type="submission" date="2020-06" db="EMBL/GenBank/DDBJ databases">
        <authorList>
            <person name="Li T."/>
            <person name="Hu X."/>
            <person name="Zhang T."/>
            <person name="Song X."/>
            <person name="Zhang H."/>
            <person name="Dai N."/>
            <person name="Sheng W."/>
            <person name="Hou X."/>
            <person name="Wei L."/>
        </authorList>
    </citation>
    <scope>NUCLEOTIDE SEQUENCE</scope>
    <source>
        <strain evidence="2">G02</strain>
        <tissue evidence="2">Leaf</tissue>
    </source>
</reference>
<feature type="region of interest" description="Disordered" evidence="1">
    <location>
        <begin position="66"/>
        <end position="115"/>
    </location>
</feature>
<proteinExistence type="predicted"/>
<evidence type="ECO:0000256" key="1">
    <source>
        <dbReference type="SAM" id="MobiDB-lite"/>
    </source>
</evidence>
<accession>A0AAW2NC02</accession>
<dbReference type="EMBL" id="JACGWJ010000020">
    <property type="protein sequence ID" value="KAL0340404.1"/>
    <property type="molecule type" value="Genomic_DNA"/>
</dbReference>
<name>A0AAW2NC02_SESRA</name>
<sequence>MEVAPAPPTAIPQQAMNEEAVVVVVDPEPVNVHSLTVIPPMVNIISNSSEFSGDFWKVIEEYSASDSEGDSILAMPNVPSSNAKNPDTVENSPSGYSKVGGSSFASNATPLKKKI</sequence>